<proteinExistence type="predicted"/>
<dbReference type="EMBL" id="AWGJ01000005">
    <property type="protein sequence ID" value="ODN79852.1"/>
    <property type="molecule type" value="Genomic_DNA"/>
</dbReference>
<feature type="compositionally biased region" description="Polar residues" evidence="1">
    <location>
        <begin position="56"/>
        <end position="94"/>
    </location>
</feature>
<sequence length="953" mass="103578">MAQQQPPTAAPGHDHLAAMAAAMGNVQGQNRDAIMKQVRHLARRPQADLGRVPQLQALQTSHARTKQLSQQASIGQQRPSPSHAHSGSQDQSPSPGLAQQEGFQRPDMPQSGSSDGVSAQAQQLGSMSQQQREMFLAQQQRLQQGYAQGQARPPVPPHIQQRQGFLKSFAQYFHASGQTPPDAIFNNGEREGCFRVGDYWMDVVDLLMAVMKSGGIMAAMQQPPDSPMWRMLLSQKGIPAVLPRPIECPKPPNSDPNSPPAMTTNPVTYLSSAYFAWIQGFEVNMQKNRQASYMRQQQAAIAAGRPPPAPPINPSIMNTQRLSGQADSPSTPGSAVPPSPATNALSFGQQGTPTPSTPGGSTQPSGTLRRKPSDKKDGLSVNTNAGPVDGGADTPDSSAGGKKRKRGKNGKSQEETPAPTPAPEPEEPEPPVSPSKRQRFRVEYRPIHFPIPTSAGWDPNMVSATYSKNSLRQGTRPIHDLAVVDMESVLMSLRSRMPKELGYAVTVLAMLSMPHPEENIGGLPLHHLREVFLELLDLTDEMTFGEGGHQAWLQAQNTEVKKEDPDAETTGSARGMDDLNRLPFIELERLGKDFDFEVLGDEEEEEIQWRKDETGGRTKLVLACVNIMRNLSMLSENQEIMAGYPEVINLLAALCDARLCRLPGEALDKSTKKPFSVMELARVRRDFVTILLNLGGGVDLRQTTPSATLAVFRNLSSFLASGWESNNLREPIYGPTLASSIRETGPPTSVPSVGRALGAFSLLTHPDSNREVLGQVVPQDELVELFENLLKLLPITRRHFEAMHSLEESLGHYETLGLALYSLAFLSPLATRAEMRNVPGSLTLITRVIFDTAIQKGHNASNPFAILCRRLCETLGVLNGTVMPGGAVEGVSGMSFGGGGIEGSGWKFASEKVEQGWLAGREESVLAALLGVRDMNWTALGELDGMLWHTESK</sequence>
<reference evidence="2 3" key="1">
    <citation type="submission" date="2016-06" db="EMBL/GenBank/DDBJ databases">
        <title>Evolution of pathogenesis and genome organization in the Tremellales.</title>
        <authorList>
            <person name="Cuomo C."/>
            <person name="Litvintseva A."/>
            <person name="Heitman J."/>
            <person name="Chen Y."/>
            <person name="Sun S."/>
            <person name="Springer D."/>
            <person name="Dromer F."/>
            <person name="Young S."/>
            <person name="Zeng Q."/>
            <person name="Chapman S."/>
            <person name="Gujja S."/>
            <person name="Saif S."/>
            <person name="Birren B."/>
        </authorList>
    </citation>
    <scope>NUCLEOTIDE SEQUENCE [LARGE SCALE GENOMIC DNA]</scope>
    <source>
        <strain evidence="2 3">CBS 6039</strain>
    </source>
</reference>
<feature type="compositionally biased region" description="Low complexity" evidence="1">
    <location>
        <begin position="348"/>
        <end position="367"/>
    </location>
</feature>
<feature type="compositionally biased region" description="Polar residues" evidence="1">
    <location>
        <begin position="315"/>
        <end position="333"/>
    </location>
</feature>
<dbReference type="RefSeq" id="XP_018994699.1">
    <property type="nucleotide sequence ID" value="XM_019137673.1"/>
</dbReference>
<evidence type="ECO:0008006" key="4">
    <source>
        <dbReference type="Google" id="ProtNLM"/>
    </source>
</evidence>
<dbReference type="AlphaFoldDB" id="A0A1E3HU48"/>
<dbReference type="OrthoDB" id="1938591at2759"/>
<name>A0A1E3HU48_9TREE</name>
<protein>
    <recommendedName>
        <fullName evidence="4">ARID domain-containing protein</fullName>
    </recommendedName>
</protein>
<keyword evidence="3" id="KW-1185">Reference proteome</keyword>
<feature type="region of interest" description="Disordered" evidence="1">
    <location>
        <begin position="296"/>
        <end position="437"/>
    </location>
</feature>
<organism evidence="2 3">
    <name type="scientific">Cryptococcus amylolentus CBS 6039</name>
    <dbReference type="NCBI Taxonomy" id="1295533"/>
    <lineage>
        <taxon>Eukaryota</taxon>
        <taxon>Fungi</taxon>
        <taxon>Dikarya</taxon>
        <taxon>Basidiomycota</taxon>
        <taxon>Agaricomycotina</taxon>
        <taxon>Tremellomycetes</taxon>
        <taxon>Tremellales</taxon>
        <taxon>Cryptococcaceae</taxon>
        <taxon>Cryptococcus</taxon>
    </lineage>
</organism>
<feature type="compositionally biased region" description="Low complexity" evidence="1">
    <location>
        <begin position="118"/>
        <end position="132"/>
    </location>
</feature>
<evidence type="ECO:0000313" key="3">
    <source>
        <dbReference type="Proteomes" id="UP000094065"/>
    </source>
</evidence>
<dbReference type="STRING" id="1295533.A0A1E3HU48"/>
<evidence type="ECO:0000313" key="2">
    <source>
        <dbReference type="EMBL" id="ODN79852.1"/>
    </source>
</evidence>
<dbReference type="Proteomes" id="UP000094065">
    <property type="component" value="Unassembled WGS sequence"/>
</dbReference>
<accession>A0A1E3HU48</accession>
<gene>
    <name evidence="2" type="ORF">L202_03746</name>
</gene>
<dbReference type="GeneID" id="30155055"/>
<evidence type="ECO:0000256" key="1">
    <source>
        <dbReference type="SAM" id="MobiDB-lite"/>
    </source>
</evidence>
<feature type="region of interest" description="Disordered" evidence="1">
    <location>
        <begin position="1"/>
        <end position="132"/>
    </location>
</feature>
<comment type="caution">
    <text evidence="2">The sequence shown here is derived from an EMBL/GenBank/DDBJ whole genome shotgun (WGS) entry which is preliminary data.</text>
</comment>